<proteinExistence type="predicted"/>
<evidence type="ECO:0000313" key="1">
    <source>
        <dbReference type="EMBL" id="TYA89251.1"/>
    </source>
</evidence>
<dbReference type="RefSeq" id="WP_148540118.1">
    <property type="nucleotide sequence ID" value="NZ_VSDQ01000241.1"/>
</dbReference>
<dbReference type="SUPFAM" id="SSF51126">
    <property type="entry name" value="Pectin lyase-like"/>
    <property type="match status" value="1"/>
</dbReference>
<dbReference type="InterPro" id="IPR012334">
    <property type="entry name" value="Pectin_lyas_fold"/>
</dbReference>
<dbReference type="InterPro" id="IPR011050">
    <property type="entry name" value="Pectin_lyase_fold/virulence"/>
</dbReference>
<comment type="caution">
    <text evidence="1">The sequence shown here is derived from an EMBL/GenBank/DDBJ whole genome shotgun (WGS) entry which is preliminary data.</text>
</comment>
<reference evidence="1 2" key="1">
    <citation type="submission" date="2019-08" db="EMBL/GenBank/DDBJ databases">
        <title>Seonamhaeicola sediminis sp. nov., isolated from marine sediment.</title>
        <authorList>
            <person name="Cao W.R."/>
        </authorList>
    </citation>
    <scope>NUCLEOTIDE SEQUENCE [LARGE SCALE GENOMIC DNA]</scope>
    <source>
        <strain evidence="1 2">B011</strain>
    </source>
</reference>
<protein>
    <recommendedName>
        <fullName evidence="3">Right-handed parallel beta-helix repeat-containing protein</fullName>
    </recommendedName>
</protein>
<dbReference type="AlphaFoldDB" id="A0A5D0J1A1"/>
<dbReference type="Gene3D" id="2.160.20.10">
    <property type="entry name" value="Single-stranded right-handed beta-helix, Pectin lyase-like"/>
    <property type="match status" value="1"/>
</dbReference>
<dbReference type="OrthoDB" id="974728at2"/>
<organism evidence="1 2">
    <name type="scientific">Seonamhaeicola marinus</name>
    <dbReference type="NCBI Taxonomy" id="1912246"/>
    <lineage>
        <taxon>Bacteria</taxon>
        <taxon>Pseudomonadati</taxon>
        <taxon>Bacteroidota</taxon>
        <taxon>Flavobacteriia</taxon>
        <taxon>Flavobacteriales</taxon>
        <taxon>Flavobacteriaceae</taxon>
    </lineage>
</organism>
<sequence>MQIQTKLLIVFALSTFLISNIYAENKSNHNIEAITNHGTFLYQVDNTGESDVSNELQEIFNKLSSLEDVSASIIFSPGVYYLNSPVSIEMAGVKLIGHGHGGIDVHGANIKNGTIFHLGKGCTPYAITFNYAGRTKSFPAGESPWPNKNSKVEIENISFVGYNNTGVNTAEGYSRFRKDVPNFRELNWYPAKGRYDNVEKEGQRAIYLPPAPKGESWGWNKCELLRITGCYFTELYVAVEAAYTDVSYIDKNWFGQCTYALRLNGPGMMINNNLFADLETALTIEKTRFSTYSNNTFAYVGKCFEIKNISASSISGNVLENMKKNTGAAASGAFIFVEKSNGLNVIGNSVIHPHDSRKKTISIDAEPNGQSYIQFENSEHLIFSNNIINTPITQTVVRLHNCSQCVVIDNIINFGKGGNAVAETGECKGNFYRKLDLNDSDTFDIYKN</sequence>
<name>A0A5D0J1A1_9FLAO</name>
<gene>
    <name evidence="1" type="ORF">FUA24_03720</name>
</gene>
<dbReference type="EMBL" id="VSDQ01000241">
    <property type="protein sequence ID" value="TYA89251.1"/>
    <property type="molecule type" value="Genomic_DNA"/>
</dbReference>
<accession>A0A5D0J1A1</accession>
<evidence type="ECO:0000313" key="2">
    <source>
        <dbReference type="Proteomes" id="UP000323930"/>
    </source>
</evidence>
<dbReference type="Proteomes" id="UP000323930">
    <property type="component" value="Unassembled WGS sequence"/>
</dbReference>
<evidence type="ECO:0008006" key="3">
    <source>
        <dbReference type="Google" id="ProtNLM"/>
    </source>
</evidence>
<keyword evidence="2" id="KW-1185">Reference proteome</keyword>